<name>A0AAV4JI22_9GAST</name>
<feature type="region of interest" description="Disordered" evidence="1">
    <location>
        <begin position="43"/>
        <end position="103"/>
    </location>
</feature>
<evidence type="ECO:0000313" key="2">
    <source>
        <dbReference type="EMBL" id="GFS22442.1"/>
    </source>
</evidence>
<keyword evidence="3" id="KW-1185">Reference proteome</keyword>
<feature type="compositionally biased region" description="Basic and acidic residues" evidence="1">
    <location>
        <begin position="85"/>
        <end position="99"/>
    </location>
</feature>
<protein>
    <submittedName>
        <fullName evidence="2">Uncharacterized protein</fullName>
    </submittedName>
</protein>
<organism evidence="2 3">
    <name type="scientific">Elysia marginata</name>
    <dbReference type="NCBI Taxonomy" id="1093978"/>
    <lineage>
        <taxon>Eukaryota</taxon>
        <taxon>Metazoa</taxon>
        <taxon>Spiralia</taxon>
        <taxon>Lophotrochozoa</taxon>
        <taxon>Mollusca</taxon>
        <taxon>Gastropoda</taxon>
        <taxon>Heterobranchia</taxon>
        <taxon>Euthyneura</taxon>
        <taxon>Panpulmonata</taxon>
        <taxon>Sacoglossa</taxon>
        <taxon>Placobranchoidea</taxon>
        <taxon>Plakobranchidae</taxon>
        <taxon>Elysia</taxon>
    </lineage>
</organism>
<evidence type="ECO:0000313" key="3">
    <source>
        <dbReference type="Proteomes" id="UP000762676"/>
    </source>
</evidence>
<comment type="caution">
    <text evidence="2">The sequence shown here is derived from an EMBL/GenBank/DDBJ whole genome shotgun (WGS) entry which is preliminary data.</text>
</comment>
<dbReference type="EMBL" id="BMAT01006931">
    <property type="protein sequence ID" value="GFS22442.1"/>
    <property type="molecule type" value="Genomic_DNA"/>
</dbReference>
<reference evidence="2 3" key="1">
    <citation type="journal article" date="2021" name="Elife">
        <title>Chloroplast acquisition without the gene transfer in kleptoplastic sea slugs, Plakobranchus ocellatus.</title>
        <authorList>
            <person name="Maeda T."/>
            <person name="Takahashi S."/>
            <person name="Yoshida T."/>
            <person name="Shimamura S."/>
            <person name="Takaki Y."/>
            <person name="Nagai Y."/>
            <person name="Toyoda A."/>
            <person name="Suzuki Y."/>
            <person name="Arimoto A."/>
            <person name="Ishii H."/>
            <person name="Satoh N."/>
            <person name="Nishiyama T."/>
            <person name="Hasebe M."/>
            <person name="Maruyama T."/>
            <person name="Minagawa J."/>
            <person name="Obokata J."/>
            <person name="Shigenobu S."/>
        </authorList>
    </citation>
    <scope>NUCLEOTIDE SEQUENCE [LARGE SCALE GENOMIC DNA]</scope>
</reference>
<sequence>MINISKRAQSEPTFRLWCDNSTSDAAEYLSEARRPWGRRTVVRRASNPTCKNKSARETPANTLSQQALNIAPATRADMPSMEVKGQTRKEAFQHKEQKKTNNKLVKTAARNDKKTCLEDKAPKAQEAAFRGDIQTLYRITRDLTRTATRQQSKMNT</sequence>
<dbReference type="Proteomes" id="UP000762676">
    <property type="component" value="Unassembled WGS sequence"/>
</dbReference>
<proteinExistence type="predicted"/>
<accession>A0AAV4JI22</accession>
<evidence type="ECO:0000256" key="1">
    <source>
        <dbReference type="SAM" id="MobiDB-lite"/>
    </source>
</evidence>
<gene>
    <name evidence="2" type="ORF">ElyMa_003364300</name>
</gene>
<dbReference type="AlphaFoldDB" id="A0AAV4JI22"/>
<feature type="compositionally biased region" description="Polar residues" evidence="1">
    <location>
        <begin position="59"/>
        <end position="68"/>
    </location>
</feature>